<gene>
    <name evidence="2" type="ORF">AVDCRST_MAG59-2865</name>
</gene>
<dbReference type="EMBL" id="CADCWF010000189">
    <property type="protein sequence ID" value="CAA9564108.1"/>
    <property type="molecule type" value="Genomic_DNA"/>
</dbReference>
<feature type="non-terminal residue" evidence="2">
    <location>
        <position position="1"/>
    </location>
</feature>
<protein>
    <submittedName>
        <fullName evidence="2">Uncharacterized protein</fullName>
    </submittedName>
</protein>
<dbReference type="AlphaFoldDB" id="A0A6J4UYK1"/>
<name>A0A6J4UYK1_9BACT</name>
<accession>A0A6J4UYK1</accession>
<evidence type="ECO:0000256" key="1">
    <source>
        <dbReference type="SAM" id="MobiDB-lite"/>
    </source>
</evidence>
<proteinExistence type="predicted"/>
<evidence type="ECO:0000313" key="2">
    <source>
        <dbReference type="EMBL" id="CAA9564108.1"/>
    </source>
</evidence>
<sequence>CSATARSASVTAISMSPTGSPSRGSCGSIAPTGSS</sequence>
<organism evidence="2">
    <name type="scientific">uncultured Thermomicrobiales bacterium</name>
    <dbReference type="NCBI Taxonomy" id="1645740"/>
    <lineage>
        <taxon>Bacteria</taxon>
        <taxon>Pseudomonadati</taxon>
        <taxon>Thermomicrobiota</taxon>
        <taxon>Thermomicrobia</taxon>
        <taxon>Thermomicrobiales</taxon>
        <taxon>environmental samples</taxon>
    </lineage>
</organism>
<feature type="non-terminal residue" evidence="2">
    <location>
        <position position="35"/>
    </location>
</feature>
<reference evidence="2" key="1">
    <citation type="submission" date="2020-02" db="EMBL/GenBank/DDBJ databases">
        <authorList>
            <person name="Meier V. D."/>
        </authorList>
    </citation>
    <scope>NUCLEOTIDE SEQUENCE</scope>
    <source>
        <strain evidence="2">AVDCRST_MAG59</strain>
    </source>
</reference>
<feature type="region of interest" description="Disordered" evidence="1">
    <location>
        <begin position="1"/>
        <end position="35"/>
    </location>
</feature>